<evidence type="ECO:0000313" key="3">
    <source>
        <dbReference type="EMBL" id="KOB67253.1"/>
    </source>
</evidence>
<reference evidence="3 4" key="1">
    <citation type="journal article" date="2015" name="Genome Biol. Evol.">
        <title>The genome of winter moth (Operophtera brumata) provides a genomic perspective on sexual dimorphism and phenology.</title>
        <authorList>
            <person name="Derks M.F."/>
            <person name="Smit S."/>
            <person name="Salis L."/>
            <person name="Schijlen E."/>
            <person name="Bossers A."/>
            <person name="Mateman C."/>
            <person name="Pijl A.S."/>
            <person name="de Ridder D."/>
            <person name="Groenen M.A."/>
            <person name="Visser M.E."/>
            <person name="Megens H.J."/>
        </authorList>
    </citation>
    <scope>NUCLEOTIDE SEQUENCE [LARGE SCALE GENOMIC DNA]</scope>
    <source>
        <strain evidence="3">WM2013NL</strain>
        <tissue evidence="3">Head and thorax</tissue>
    </source>
</reference>
<dbReference type="AlphaFoldDB" id="A0A0L7KVK0"/>
<dbReference type="GO" id="GO:0004553">
    <property type="term" value="F:hydrolase activity, hydrolyzing O-glycosyl compounds"/>
    <property type="evidence" value="ECO:0007669"/>
    <property type="project" value="TreeGrafter"/>
</dbReference>
<comment type="caution">
    <text evidence="3">The sequence shown here is derived from an EMBL/GenBank/DDBJ whole genome shotgun (WGS) entry which is preliminary data.</text>
</comment>
<dbReference type="PANTHER" id="PTHR11051:SF8">
    <property type="entry name" value="PROTEIN-GLUCOSYLGALACTOSYLHYDROXYLYSINE GLUCOSIDASE"/>
    <property type="match status" value="1"/>
</dbReference>
<evidence type="ECO:0000256" key="1">
    <source>
        <dbReference type="ARBA" id="ARBA00006768"/>
    </source>
</evidence>
<evidence type="ECO:0000313" key="4">
    <source>
        <dbReference type="Proteomes" id="UP000037510"/>
    </source>
</evidence>
<dbReference type="Proteomes" id="UP000037510">
    <property type="component" value="Unassembled WGS sequence"/>
</dbReference>
<evidence type="ECO:0000259" key="2">
    <source>
        <dbReference type="Pfam" id="PF03633"/>
    </source>
</evidence>
<keyword evidence="4" id="KW-1185">Reference proteome</keyword>
<dbReference type="InterPro" id="IPR008928">
    <property type="entry name" value="6-hairpin_glycosidase_sf"/>
</dbReference>
<gene>
    <name evidence="3" type="ORF">OBRU01_20277</name>
</gene>
<dbReference type="Gene3D" id="1.50.10.10">
    <property type="match status" value="1"/>
</dbReference>
<comment type="similarity">
    <text evidence="1">Belongs to the glycosyl hydrolase 65 family.</text>
</comment>
<dbReference type="STRING" id="104452.A0A0L7KVK0"/>
<dbReference type="PANTHER" id="PTHR11051">
    <property type="entry name" value="GLYCOSYL HYDROLASE-RELATED"/>
    <property type="match status" value="1"/>
</dbReference>
<name>A0A0L7KVK0_OPEBR</name>
<dbReference type="Gene3D" id="2.60.420.10">
    <property type="entry name" value="Maltose phosphorylase, domain 3"/>
    <property type="match status" value="1"/>
</dbReference>
<dbReference type="GO" id="GO:0005975">
    <property type="term" value="P:carbohydrate metabolic process"/>
    <property type="evidence" value="ECO:0007669"/>
    <property type="project" value="InterPro"/>
</dbReference>
<sequence length="336" mass="37894">MFRFPWERTYTGVEVTQPCCPEVAEFEQHISRCIAFAARQFPWERTYTGVEVTQPCCPEVAEFEQHISRCIAFAARQYVSCLCKSYFLAKDPEHYADIAWSLALPYDESFNYHPQFSGYTRGESIKQADAVLLGFPLQYTMNVSTRANDLSYYESVTRSNGPAMAWSMHAIGHLQLGEEQQAEANFNKSYQAFVREPFKVWSELARPSIGAVNFFTGMGGFLQTLMFGYAGVSIHLDKLQIDKPRLPPGATRFKIQGIKYVGAKLTLEIDKESTTLKVSSVDDKWPLSMFNGKYNVTLVPVELTGEGPFPITARPWKDCKIPADVIGNNNLRPIGA</sequence>
<protein>
    <submittedName>
        <fullName evidence="3">Maltose phosphorylase</fullName>
    </submittedName>
</protein>
<dbReference type="Pfam" id="PF03633">
    <property type="entry name" value="Glyco_hydro_65C"/>
    <property type="match status" value="1"/>
</dbReference>
<feature type="domain" description="Glycoside hydrolase family 65 C-terminal" evidence="2">
    <location>
        <begin position="237"/>
        <end position="281"/>
    </location>
</feature>
<dbReference type="InterPro" id="IPR012341">
    <property type="entry name" value="6hp_glycosidase-like_sf"/>
</dbReference>
<dbReference type="EMBL" id="JTDY01005204">
    <property type="protein sequence ID" value="KOB67253.1"/>
    <property type="molecule type" value="Genomic_DNA"/>
</dbReference>
<dbReference type="SUPFAM" id="SSF48208">
    <property type="entry name" value="Six-hairpin glycosidases"/>
    <property type="match status" value="1"/>
</dbReference>
<accession>A0A0L7KVK0</accession>
<organism evidence="3 4">
    <name type="scientific">Operophtera brumata</name>
    <name type="common">Winter moth</name>
    <name type="synonym">Phalaena brumata</name>
    <dbReference type="NCBI Taxonomy" id="104452"/>
    <lineage>
        <taxon>Eukaryota</taxon>
        <taxon>Metazoa</taxon>
        <taxon>Ecdysozoa</taxon>
        <taxon>Arthropoda</taxon>
        <taxon>Hexapoda</taxon>
        <taxon>Insecta</taxon>
        <taxon>Pterygota</taxon>
        <taxon>Neoptera</taxon>
        <taxon>Endopterygota</taxon>
        <taxon>Lepidoptera</taxon>
        <taxon>Glossata</taxon>
        <taxon>Ditrysia</taxon>
        <taxon>Geometroidea</taxon>
        <taxon>Geometridae</taxon>
        <taxon>Larentiinae</taxon>
        <taxon>Operophtera</taxon>
    </lineage>
</organism>
<proteinExistence type="inferred from homology"/>
<dbReference type="InterPro" id="IPR005194">
    <property type="entry name" value="Glyco_hydro_65_C"/>
</dbReference>